<accession>A0A9D4R5V6</accession>
<comment type="caution">
    <text evidence="1">The sequence shown here is derived from an EMBL/GenBank/DDBJ whole genome shotgun (WGS) entry which is preliminary data.</text>
</comment>
<name>A0A9D4R5V6_DREPO</name>
<protein>
    <submittedName>
        <fullName evidence="1">Uncharacterized protein</fullName>
    </submittedName>
</protein>
<dbReference type="EMBL" id="JAIWYP010000003">
    <property type="protein sequence ID" value="KAH3855032.1"/>
    <property type="molecule type" value="Genomic_DNA"/>
</dbReference>
<proteinExistence type="predicted"/>
<dbReference type="AlphaFoldDB" id="A0A9D4R5V6"/>
<organism evidence="1 2">
    <name type="scientific">Dreissena polymorpha</name>
    <name type="common">Zebra mussel</name>
    <name type="synonym">Mytilus polymorpha</name>
    <dbReference type="NCBI Taxonomy" id="45954"/>
    <lineage>
        <taxon>Eukaryota</taxon>
        <taxon>Metazoa</taxon>
        <taxon>Spiralia</taxon>
        <taxon>Lophotrochozoa</taxon>
        <taxon>Mollusca</taxon>
        <taxon>Bivalvia</taxon>
        <taxon>Autobranchia</taxon>
        <taxon>Heteroconchia</taxon>
        <taxon>Euheterodonta</taxon>
        <taxon>Imparidentia</taxon>
        <taxon>Neoheterodontei</taxon>
        <taxon>Myida</taxon>
        <taxon>Dreissenoidea</taxon>
        <taxon>Dreissenidae</taxon>
        <taxon>Dreissena</taxon>
    </lineage>
</organism>
<gene>
    <name evidence="1" type="ORF">DPMN_097591</name>
</gene>
<evidence type="ECO:0000313" key="1">
    <source>
        <dbReference type="EMBL" id="KAH3855032.1"/>
    </source>
</evidence>
<sequence length="62" mass="7097">MCLLKDDEETFAVTSDIETAIKEGSFPLPYDLPVTLYDKRGEYPADCLVYSYTPCYKVDSYI</sequence>
<dbReference type="Proteomes" id="UP000828390">
    <property type="component" value="Unassembled WGS sequence"/>
</dbReference>
<reference evidence="1" key="1">
    <citation type="journal article" date="2019" name="bioRxiv">
        <title>The Genome of the Zebra Mussel, Dreissena polymorpha: A Resource for Invasive Species Research.</title>
        <authorList>
            <person name="McCartney M.A."/>
            <person name="Auch B."/>
            <person name="Kono T."/>
            <person name="Mallez S."/>
            <person name="Zhang Y."/>
            <person name="Obille A."/>
            <person name="Becker A."/>
            <person name="Abrahante J.E."/>
            <person name="Garbe J."/>
            <person name="Badalamenti J.P."/>
            <person name="Herman A."/>
            <person name="Mangelson H."/>
            <person name="Liachko I."/>
            <person name="Sullivan S."/>
            <person name="Sone E.D."/>
            <person name="Koren S."/>
            <person name="Silverstein K.A.T."/>
            <person name="Beckman K.B."/>
            <person name="Gohl D.M."/>
        </authorList>
    </citation>
    <scope>NUCLEOTIDE SEQUENCE</scope>
    <source>
        <strain evidence="1">Duluth1</strain>
        <tissue evidence="1">Whole animal</tissue>
    </source>
</reference>
<reference evidence="1" key="2">
    <citation type="submission" date="2020-11" db="EMBL/GenBank/DDBJ databases">
        <authorList>
            <person name="McCartney M.A."/>
            <person name="Auch B."/>
            <person name="Kono T."/>
            <person name="Mallez S."/>
            <person name="Becker A."/>
            <person name="Gohl D.M."/>
            <person name="Silverstein K.A.T."/>
            <person name="Koren S."/>
            <person name="Bechman K.B."/>
            <person name="Herman A."/>
            <person name="Abrahante J.E."/>
            <person name="Garbe J."/>
        </authorList>
    </citation>
    <scope>NUCLEOTIDE SEQUENCE</scope>
    <source>
        <strain evidence="1">Duluth1</strain>
        <tissue evidence="1">Whole animal</tissue>
    </source>
</reference>
<evidence type="ECO:0000313" key="2">
    <source>
        <dbReference type="Proteomes" id="UP000828390"/>
    </source>
</evidence>
<keyword evidence="2" id="KW-1185">Reference proteome</keyword>